<dbReference type="PIRSF" id="PIRSF006250">
    <property type="entry name" value="NadC_ModD"/>
    <property type="match status" value="1"/>
</dbReference>
<dbReference type="InterPro" id="IPR002638">
    <property type="entry name" value="Quinolinate_PRibosylTrfase_C"/>
</dbReference>
<dbReference type="InterPro" id="IPR037128">
    <property type="entry name" value="Quinolinate_PRibosylTase_N_sf"/>
</dbReference>
<keyword evidence="2 4" id="KW-0328">Glycosyltransferase</keyword>
<feature type="domain" description="Quinolinate phosphoribosyl transferase C-terminal" evidence="5">
    <location>
        <begin position="135"/>
        <end position="297"/>
    </location>
</feature>
<dbReference type="SUPFAM" id="SSF51690">
    <property type="entry name" value="Nicotinate/Quinolinate PRTase C-terminal domain-like"/>
    <property type="match status" value="1"/>
</dbReference>
<dbReference type="InterPro" id="IPR013785">
    <property type="entry name" value="Aldolase_TIM"/>
</dbReference>
<keyword evidence="3 4" id="KW-0808">Transferase</keyword>
<evidence type="ECO:0000256" key="1">
    <source>
        <dbReference type="ARBA" id="ARBA00009400"/>
    </source>
</evidence>
<comment type="caution">
    <text evidence="7">The sequence shown here is derived from an EMBL/GenBank/DDBJ whole genome shotgun (WGS) entry which is preliminary data.</text>
</comment>
<dbReference type="InterPro" id="IPR027277">
    <property type="entry name" value="NadC/ModD"/>
</dbReference>
<dbReference type="GO" id="GO:0034213">
    <property type="term" value="P:quinolinate catabolic process"/>
    <property type="evidence" value="ECO:0007669"/>
    <property type="project" value="TreeGrafter"/>
</dbReference>
<evidence type="ECO:0000259" key="5">
    <source>
        <dbReference type="Pfam" id="PF01729"/>
    </source>
</evidence>
<dbReference type="STRING" id="1802074.A3J15_01430"/>
<organism evidence="7 8">
    <name type="scientific">Candidatus Roizmanbacteria bacterium RIFCSPLOWO2_02_FULL_38_10</name>
    <dbReference type="NCBI Taxonomy" id="1802074"/>
    <lineage>
        <taxon>Bacteria</taxon>
        <taxon>Candidatus Roizmaniibacteriota</taxon>
    </lineage>
</organism>
<dbReference type="Gene3D" id="3.90.1170.20">
    <property type="entry name" value="Quinolinate phosphoribosyl transferase, N-terminal domain"/>
    <property type="match status" value="1"/>
</dbReference>
<dbReference type="SUPFAM" id="SSF54675">
    <property type="entry name" value="Nicotinate/Quinolinate PRTase N-terminal domain-like"/>
    <property type="match status" value="1"/>
</dbReference>
<dbReference type="GO" id="GO:0005737">
    <property type="term" value="C:cytoplasm"/>
    <property type="evidence" value="ECO:0007669"/>
    <property type="project" value="TreeGrafter"/>
</dbReference>
<accession>A0A1F7JP35</accession>
<evidence type="ECO:0000256" key="3">
    <source>
        <dbReference type="ARBA" id="ARBA00022679"/>
    </source>
</evidence>
<dbReference type="GO" id="GO:0004514">
    <property type="term" value="F:nicotinate-nucleotide diphosphorylase (carboxylating) activity"/>
    <property type="evidence" value="ECO:0007669"/>
    <property type="project" value="InterPro"/>
</dbReference>
<evidence type="ECO:0000259" key="6">
    <source>
        <dbReference type="Pfam" id="PF02749"/>
    </source>
</evidence>
<sequence length="300" mass="34138">MRGDKIKQFFDRSDKLTLQNPKYIYLFTRLFNSLLKFDEVNNDVTSRYLISKSEFGHAVITSHQEGVLAGFNEINYYLTSKTNLKFNTKTHDGSPMSKDEIVCDIKGPAREILRYERLILNCLQRLSGIASDVKNLTSKRSTTRIAATRKTPWGWLDKKAVFLGGGLTHRLSLADSILVKDNHLDLLSRNRYEALDNTVKLLKGKLAEIEVETYDEASYLAKIWQKNYNDKPVMFLLDNFSAVEAKKTIRNIQLNNIGFELSGGINESNINEYINIGADVISIGQLTHSVQALDMSIRFT</sequence>
<dbReference type="AlphaFoldDB" id="A0A1F7JP35"/>
<dbReference type="InterPro" id="IPR036068">
    <property type="entry name" value="Nicotinate_pribotase-like_C"/>
</dbReference>
<evidence type="ECO:0000313" key="8">
    <source>
        <dbReference type="Proteomes" id="UP000176376"/>
    </source>
</evidence>
<dbReference type="Pfam" id="PF02749">
    <property type="entry name" value="QRPTase_N"/>
    <property type="match status" value="1"/>
</dbReference>
<dbReference type="GO" id="GO:0009435">
    <property type="term" value="P:NAD+ biosynthetic process"/>
    <property type="evidence" value="ECO:0007669"/>
    <property type="project" value="InterPro"/>
</dbReference>
<dbReference type="Gene3D" id="3.20.20.70">
    <property type="entry name" value="Aldolase class I"/>
    <property type="match status" value="1"/>
</dbReference>
<protein>
    <submittedName>
        <fullName evidence="7">Uncharacterized protein</fullName>
    </submittedName>
</protein>
<dbReference type="PANTHER" id="PTHR32179:SF3">
    <property type="entry name" value="NICOTINATE-NUCLEOTIDE PYROPHOSPHORYLASE [CARBOXYLATING]"/>
    <property type="match status" value="1"/>
</dbReference>
<feature type="domain" description="Quinolinate phosphoribosyl transferase N-terminal" evidence="6">
    <location>
        <begin position="43"/>
        <end position="127"/>
    </location>
</feature>
<evidence type="ECO:0000313" key="7">
    <source>
        <dbReference type="EMBL" id="OGK57377.1"/>
    </source>
</evidence>
<proteinExistence type="inferred from homology"/>
<comment type="similarity">
    <text evidence="1 4">Belongs to the NadC/ModD family.</text>
</comment>
<reference evidence="7 8" key="1">
    <citation type="journal article" date="2016" name="Nat. Commun.">
        <title>Thousands of microbial genomes shed light on interconnected biogeochemical processes in an aquifer system.</title>
        <authorList>
            <person name="Anantharaman K."/>
            <person name="Brown C.T."/>
            <person name="Hug L.A."/>
            <person name="Sharon I."/>
            <person name="Castelle C.J."/>
            <person name="Probst A.J."/>
            <person name="Thomas B.C."/>
            <person name="Singh A."/>
            <person name="Wilkins M.J."/>
            <person name="Karaoz U."/>
            <person name="Brodie E.L."/>
            <person name="Williams K.H."/>
            <person name="Hubbard S.S."/>
            <person name="Banfield J.F."/>
        </authorList>
    </citation>
    <scope>NUCLEOTIDE SEQUENCE [LARGE SCALE GENOMIC DNA]</scope>
</reference>
<name>A0A1F7JP35_9BACT</name>
<gene>
    <name evidence="7" type="ORF">A3J15_01430</name>
</gene>
<dbReference type="Proteomes" id="UP000176376">
    <property type="component" value="Unassembled WGS sequence"/>
</dbReference>
<dbReference type="PANTHER" id="PTHR32179">
    <property type="entry name" value="NICOTINATE-NUCLEOTIDE PYROPHOSPHORYLASE [CARBOXYLATING]"/>
    <property type="match status" value="1"/>
</dbReference>
<dbReference type="Pfam" id="PF01729">
    <property type="entry name" value="QRPTase_C"/>
    <property type="match status" value="1"/>
</dbReference>
<evidence type="ECO:0000256" key="4">
    <source>
        <dbReference type="PIRNR" id="PIRNR006250"/>
    </source>
</evidence>
<dbReference type="EMBL" id="MGAY01000004">
    <property type="protein sequence ID" value="OGK57377.1"/>
    <property type="molecule type" value="Genomic_DNA"/>
</dbReference>
<evidence type="ECO:0000256" key="2">
    <source>
        <dbReference type="ARBA" id="ARBA00022676"/>
    </source>
</evidence>
<dbReference type="InterPro" id="IPR022412">
    <property type="entry name" value="Quinolinate_PRibosylTrfase_N"/>
</dbReference>